<dbReference type="SUPFAM" id="SSF81665">
    <property type="entry name" value="Calcium ATPase, transmembrane domain M"/>
    <property type="match status" value="1"/>
</dbReference>
<dbReference type="Gene3D" id="1.20.1110.10">
    <property type="entry name" value="Calcium-transporting ATPase, transmembrane domain"/>
    <property type="match status" value="1"/>
</dbReference>
<dbReference type="InterPro" id="IPR023298">
    <property type="entry name" value="ATPase_P-typ_TM_dom_sf"/>
</dbReference>
<dbReference type="RefSeq" id="WP_198942601.1">
    <property type="nucleotide sequence ID" value="NZ_LPUF01000001.1"/>
</dbReference>
<feature type="transmembrane region" description="Helical" evidence="1">
    <location>
        <begin position="150"/>
        <end position="172"/>
    </location>
</feature>
<organism evidence="2 3">
    <name type="scientific">Methyloprofundus sedimenti</name>
    <dbReference type="NCBI Taxonomy" id="1420851"/>
    <lineage>
        <taxon>Bacteria</taxon>
        <taxon>Pseudomonadati</taxon>
        <taxon>Pseudomonadota</taxon>
        <taxon>Gammaproteobacteria</taxon>
        <taxon>Methylococcales</taxon>
        <taxon>Methylococcaceae</taxon>
        <taxon>Methyloprofundus</taxon>
    </lineage>
</organism>
<dbReference type="STRING" id="1420851.AU255_12290"/>
<keyword evidence="1" id="KW-0472">Membrane</keyword>
<keyword evidence="1" id="KW-1133">Transmembrane helix</keyword>
<proteinExistence type="predicted"/>
<keyword evidence="1" id="KW-0812">Transmembrane</keyword>
<accession>A0A1V8MAD2</accession>
<sequence>MLFMVTAILIYNFYPITAVMIILLALLNDLPILTIAKDNTWLSPTPVRWDMRKVLTIASVLGVLSVAETFLLLIIARNHSHLSIDQLQTIIFLKLAVAGHLTLFVARTRNSFLVGPYPAPILLFAIISTQIIAALIAGFGWFVTPTSWEYIGLIWAYCLFWVFIDDGLKLLVYRHLEYRIQRHSRFLGQLKGSLHS</sequence>
<dbReference type="EMBL" id="LPUF01000001">
    <property type="protein sequence ID" value="OQK18554.1"/>
    <property type="molecule type" value="Genomic_DNA"/>
</dbReference>
<gene>
    <name evidence="2" type="ORF">AU255_12290</name>
</gene>
<evidence type="ECO:0000313" key="2">
    <source>
        <dbReference type="EMBL" id="OQK18554.1"/>
    </source>
</evidence>
<feature type="transmembrane region" description="Helical" evidence="1">
    <location>
        <begin position="12"/>
        <end position="33"/>
    </location>
</feature>
<evidence type="ECO:0008006" key="4">
    <source>
        <dbReference type="Google" id="ProtNLM"/>
    </source>
</evidence>
<keyword evidence="3" id="KW-1185">Reference proteome</keyword>
<protein>
    <recommendedName>
        <fullName evidence="4">Cation-transporting P-type ATPase C-terminal domain-containing protein</fullName>
    </recommendedName>
</protein>
<dbReference type="AlphaFoldDB" id="A0A1V8MAD2"/>
<evidence type="ECO:0000256" key="1">
    <source>
        <dbReference type="SAM" id="Phobius"/>
    </source>
</evidence>
<dbReference type="Proteomes" id="UP000191980">
    <property type="component" value="Unassembled WGS sequence"/>
</dbReference>
<dbReference type="PANTHER" id="PTHR42861">
    <property type="entry name" value="CALCIUM-TRANSPORTING ATPASE"/>
    <property type="match status" value="1"/>
</dbReference>
<reference evidence="2 3" key="1">
    <citation type="submission" date="2015-12" db="EMBL/GenBank/DDBJ databases">
        <authorList>
            <person name="Shamseldin A."/>
            <person name="Moawad H."/>
            <person name="Abd El-Rahim W.M."/>
            <person name="Sadowsky M.J."/>
        </authorList>
    </citation>
    <scope>NUCLEOTIDE SEQUENCE [LARGE SCALE GENOMIC DNA]</scope>
    <source>
        <strain evidence="2 3">WF1</strain>
    </source>
</reference>
<feature type="transmembrane region" description="Helical" evidence="1">
    <location>
        <begin position="87"/>
        <end position="106"/>
    </location>
</feature>
<feature type="transmembrane region" description="Helical" evidence="1">
    <location>
        <begin position="118"/>
        <end position="144"/>
    </location>
</feature>
<dbReference type="GO" id="GO:0022857">
    <property type="term" value="F:transmembrane transporter activity"/>
    <property type="evidence" value="ECO:0007669"/>
    <property type="project" value="UniProtKB-ARBA"/>
</dbReference>
<name>A0A1V8MAD2_9GAMM</name>
<evidence type="ECO:0000313" key="3">
    <source>
        <dbReference type="Proteomes" id="UP000191980"/>
    </source>
</evidence>
<comment type="caution">
    <text evidence="2">The sequence shown here is derived from an EMBL/GenBank/DDBJ whole genome shotgun (WGS) entry which is preliminary data.</text>
</comment>
<feature type="transmembrane region" description="Helical" evidence="1">
    <location>
        <begin position="54"/>
        <end position="75"/>
    </location>
</feature>